<evidence type="ECO:0000256" key="2">
    <source>
        <dbReference type="ARBA" id="ARBA00022691"/>
    </source>
</evidence>
<dbReference type="InterPro" id="IPR007197">
    <property type="entry name" value="rSAM"/>
</dbReference>
<keyword evidence="3 8" id="KW-0479">Metal-binding</keyword>
<dbReference type="SFLD" id="SFLDS00029">
    <property type="entry name" value="Radical_SAM"/>
    <property type="match status" value="1"/>
</dbReference>
<comment type="function">
    <text evidence="8">Catalyzes the complex heterocyclic radical-mediated conversion of 6-carboxy-5,6,7,8-tetrahydropterin (CPH4) to 7-carboxy-7-deazaguanine (CDG), a step common to the biosynthetic pathways of all 7-deazapurine-containing compounds.</text>
</comment>
<comment type="caution">
    <text evidence="8">Lacks conserved residue(s) required for the propagation of feature annotation.</text>
</comment>
<dbReference type="InterPro" id="IPR024924">
    <property type="entry name" value="7-CO-7-deazaguanine_synth-like"/>
</dbReference>
<feature type="binding site" evidence="8">
    <location>
        <position position="41"/>
    </location>
    <ligand>
        <name>Mg(2+)</name>
        <dbReference type="ChEBI" id="CHEBI:18420"/>
    </ligand>
</feature>
<feature type="binding site" evidence="8">
    <location>
        <position position="32"/>
    </location>
    <ligand>
        <name>[4Fe-4S] cluster</name>
        <dbReference type="ChEBI" id="CHEBI:49883"/>
        <note>4Fe-4S-S-AdoMet</note>
    </ligand>
</feature>
<feature type="binding site" evidence="8">
    <location>
        <position position="77"/>
    </location>
    <ligand>
        <name>substrate</name>
    </ligand>
</feature>
<feature type="binding site" evidence="8">
    <location>
        <position position="39"/>
    </location>
    <ligand>
        <name>[4Fe-4S] cluster</name>
        <dbReference type="ChEBI" id="CHEBI:49883"/>
        <note>4Fe-4S-S-AdoMet</note>
    </ligand>
</feature>
<reference evidence="10 11" key="1">
    <citation type="submission" date="2023-04" db="EMBL/GenBank/DDBJ databases">
        <title>A novel bacteria isolated from coastal sediment.</title>
        <authorList>
            <person name="Liu X.-J."/>
            <person name="Du Z.-J."/>
        </authorList>
    </citation>
    <scope>NUCLEOTIDE SEQUENCE [LARGE SCALE GENOMIC DNA]</scope>
    <source>
        <strain evidence="10 11">SDUM461003</strain>
    </source>
</reference>
<feature type="binding site" evidence="8">
    <location>
        <position position="79"/>
    </location>
    <ligand>
        <name>S-adenosyl-L-methionine</name>
        <dbReference type="ChEBI" id="CHEBI:59789"/>
    </ligand>
</feature>
<keyword evidence="5 8" id="KW-0408">Iron</keyword>
<feature type="binding site" evidence="8">
    <location>
        <begin position="38"/>
        <end position="40"/>
    </location>
    <ligand>
        <name>S-adenosyl-L-methionine</name>
        <dbReference type="ChEBI" id="CHEBI:59789"/>
    </ligand>
</feature>
<evidence type="ECO:0000256" key="3">
    <source>
        <dbReference type="ARBA" id="ARBA00022723"/>
    </source>
</evidence>
<evidence type="ECO:0000256" key="8">
    <source>
        <dbReference type="HAMAP-Rule" id="MF_00917"/>
    </source>
</evidence>
<feature type="domain" description="Radical SAM core" evidence="9">
    <location>
        <begin position="19"/>
        <end position="226"/>
    </location>
</feature>
<dbReference type="InterPro" id="IPR013785">
    <property type="entry name" value="Aldolase_TIM"/>
</dbReference>
<comment type="catalytic activity">
    <reaction evidence="8">
        <text>6-carboxy-5,6,7,8-tetrahydropterin + H(+) = 7-carboxy-7-carbaguanine + NH4(+)</text>
        <dbReference type="Rhea" id="RHEA:27974"/>
        <dbReference type="ChEBI" id="CHEBI:15378"/>
        <dbReference type="ChEBI" id="CHEBI:28938"/>
        <dbReference type="ChEBI" id="CHEBI:61032"/>
        <dbReference type="ChEBI" id="CHEBI:61036"/>
        <dbReference type="EC" id="4.3.99.3"/>
    </reaction>
</comment>
<evidence type="ECO:0000313" key="10">
    <source>
        <dbReference type="EMBL" id="MDQ8206671.1"/>
    </source>
</evidence>
<dbReference type="Proteomes" id="UP001225316">
    <property type="component" value="Unassembled WGS sequence"/>
</dbReference>
<keyword evidence="8" id="KW-0671">Queuosine biosynthesis</keyword>
<accession>A0ABU1AR93</accession>
<comment type="subunit">
    <text evidence="8">Homodimer.</text>
</comment>
<evidence type="ECO:0000256" key="6">
    <source>
        <dbReference type="ARBA" id="ARBA00023014"/>
    </source>
</evidence>
<comment type="cofactor">
    <cofactor evidence="8">
        <name>S-adenosyl-L-methionine</name>
        <dbReference type="ChEBI" id="CHEBI:59789"/>
    </cofactor>
    <text evidence="8">Binds 1 S-adenosyl-L-methionine per subunit.</text>
</comment>
<dbReference type="RefSeq" id="WP_308948779.1">
    <property type="nucleotide sequence ID" value="NZ_JARXHW010000006.1"/>
</dbReference>
<evidence type="ECO:0000256" key="4">
    <source>
        <dbReference type="ARBA" id="ARBA00022842"/>
    </source>
</evidence>
<feature type="binding site" evidence="8">
    <location>
        <position position="28"/>
    </location>
    <ligand>
        <name>substrate</name>
    </ligand>
</feature>
<proteinExistence type="inferred from homology"/>
<dbReference type="PIRSF" id="PIRSF000370">
    <property type="entry name" value="QueE"/>
    <property type="match status" value="1"/>
</dbReference>
<dbReference type="Pfam" id="PF04055">
    <property type="entry name" value="Radical_SAM"/>
    <property type="match status" value="1"/>
</dbReference>
<sequence length="226" mass="25855">MKQLPIHESFFTWQGEGVHMGRSAFFIRTFGCPVKCPWCDSAGTWHPDYIPKDIERQSPIELAEMSVKHNPDCVVITGGEPAIHDLTSLTTALHERGLKVHLETSGAFPLQGDFDWVTVSPKWQKMPLEENLRRADEIKIIVESDNSIDRWNQAIHKFITTTHVWLHPEWSQRDDPSILRSITEWAKAHGSPFRPGYQLHKLYHADLLDSRSRSNVPLGGNQKLGF</sequence>
<keyword evidence="7 8" id="KW-0456">Lyase</keyword>
<evidence type="ECO:0000259" key="9">
    <source>
        <dbReference type="PROSITE" id="PS51918"/>
    </source>
</evidence>
<dbReference type="InterPro" id="IPR058240">
    <property type="entry name" value="rSAM_sf"/>
</dbReference>
<keyword evidence="6 8" id="KW-0411">Iron-sulfur</keyword>
<dbReference type="PANTHER" id="PTHR42836">
    <property type="entry name" value="7-CARBOXY-7-DEAZAGUANINE SYNTHASE"/>
    <property type="match status" value="1"/>
</dbReference>
<evidence type="ECO:0000256" key="5">
    <source>
        <dbReference type="ARBA" id="ARBA00023004"/>
    </source>
</evidence>
<dbReference type="Gene3D" id="3.20.20.70">
    <property type="entry name" value="Aldolase class I"/>
    <property type="match status" value="1"/>
</dbReference>
<organism evidence="10 11">
    <name type="scientific">Thalassobacterium maritimum</name>
    <dbReference type="NCBI Taxonomy" id="3041265"/>
    <lineage>
        <taxon>Bacteria</taxon>
        <taxon>Pseudomonadati</taxon>
        <taxon>Verrucomicrobiota</taxon>
        <taxon>Opitutia</taxon>
        <taxon>Puniceicoccales</taxon>
        <taxon>Coraliomargaritaceae</taxon>
        <taxon>Thalassobacterium</taxon>
    </lineage>
</organism>
<feature type="binding site" evidence="8">
    <location>
        <position position="36"/>
    </location>
    <ligand>
        <name>[4Fe-4S] cluster</name>
        <dbReference type="ChEBI" id="CHEBI:49883"/>
        <note>4Fe-4S-S-AdoMet</note>
    </ligand>
</feature>
<keyword evidence="11" id="KW-1185">Reference proteome</keyword>
<keyword evidence="1 8" id="KW-0004">4Fe-4S</keyword>
<comment type="cofactor">
    <cofactor evidence="8">
        <name>Mg(2+)</name>
        <dbReference type="ChEBI" id="CHEBI:18420"/>
    </cofactor>
</comment>
<keyword evidence="4 8" id="KW-0460">Magnesium</keyword>
<comment type="similarity">
    <text evidence="8">Belongs to the radical SAM superfamily. 7-carboxy-7-deazaguanine synthase family.</text>
</comment>
<comment type="pathway">
    <text evidence="8">Purine metabolism; 7-cyano-7-deazaguanine biosynthesis.</text>
</comment>
<dbReference type="SUPFAM" id="SSF102114">
    <property type="entry name" value="Radical SAM enzymes"/>
    <property type="match status" value="1"/>
</dbReference>
<dbReference type="EMBL" id="JARXHW010000006">
    <property type="protein sequence ID" value="MDQ8206671.1"/>
    <property type="molecule type" value="Genomic_DNA"/>
</dbReference>
<feature type="binding site" evidence="8">
    <location>
        <begin position="13"/>
        <end position="15"/>
    </location>
    <ligand>
        <name>substrate</name>
    </ligand>
</feature>
<dbReference type="PANTHER" id="PTHR42836:SF1">
    <property type="entry name" value="7-CARBOXY-7-DEAZAGUANINE SYNTHASE"/>
    <property type="match status" value="1"/>
</dbReference>
<protein>
    <recommendedName>
        <fullName evidence="8">7-carboxy-7-deazaguanine synthase</fullName>
        <shortName evidence="8">CDG synthase</shortName>
        <ecNumber evidence="8">4.3.99.3</ecNumber>
    </recommendedName>
    <alternativeName>
        <fullName evidence="8">Queuosine biosynthesis protein QueE</fullName>
    </alternativeName>
</protein>
<evidence type="ECO:0000256" key="7">
    <source>
        <dbReference type="ARBA" id="ARBA00023239"/>
    </source>
</evidence>
<dbReference type="EC" id="4.3.99.3" evidence="8"/>
<dbReference type="HAMAP" id="MF_00917">
    <property type="entry name" value="QueE"/>
    <property type="match status" value="1"/>
</dbReference>
<gene>
    <name evidence="8" type="primary">queE</name>
    <name evidence="10" type="ORF">QEH52_04065</name>
</gene>
<keyword evidence="2 8" id="KW-0949">S-adenosyl-L-methionine</keyword>
<feature type="binding site" evidence="8">
    <location>
        <begin position="120"/>
        <end position="122"/>
    </location>
    <ligand>
        <name>S-adenosyl-L-methionine</name>
        <dbReference type="ChEBI" id="CHEBI:59789"/>
    </ligand>
</feature>
<dbReference type="CDD" id="cd01335">
    <property type="entry name" value="Radical_SAM"/>
    <property type="match status" value="1"/>
</dbReference>
<evidence type="ECO:0000256" key="1">
    <source>
        <dbReference type="ARBA" id="ARBA00022485"/>
    </source>
</evidence>
<name>A0ABU1AR93_9BACT</name>
<comment type="caution">
    <text evidence="10">The sequence shown here is derived from an EMBL/GenBank/DDBJ whole genome shotgun (WGS) entry which is preliminary data.</text>
</comment>
<evidence type="ECO:0000313" key="11">
    <source>
        <dbReference type="Proteomes" id="UP001225316"/>
    </source>
</evidence>
<dbReference type="PROSITE" id="PS51918">
    <property type="entry name" value="RADICAL_SAM"/>
    <property type="match status" value="1"/>
</dbReference>
<comment type="cofactor">
    <cofactor evidence="8">
        <name>[4Fe-4S] cluster</name>
        <dbReference type="ChEBI" id="CHEBI:49883"/>
    </cofactor>
    <text evidence="8">Binds 1 [4Fe-4S] cluster. The cluster is coordinated with 3 cysteines and an exchangeable S-adenosyl-L-methionine.</text>
</comment>